<sequence>MFEPGDVVRFNYLWKWQADKGEESGRKSRPSCVVVRTPTSPSALYLFAITSQKPDGNRLSLAIPQMECRRAALAHPSWIILDEYNRTVDDQAFDFESPHPIGRFSPAFLQAIARTVKEAAAVRRLSAINR</sequence>
<evidence type="ECO:0000313" key="2">
    <source>
        <dbReference type="Proteomes" id="UP001294412"/>
    </source>
</evidence>
<proteinExistence type="predicted"/>
<dbReference type="RefSeq" id="WP_322188913.1">
    <property type="nucleotide sequence ID" value="NZ_JAXLPB010000007.1"/>
</dbReference>
<accession>A0ABU5I6A3</accession>
<name>A0ABU5I6A3_9HYPH</name>
<reference evidence="1 2" key="1">
    <citation type="submission" date="2023-12" db="EMBL/GenBank/DDBJ databases">
        <title>Description of Novel Strain Fulvimarina sp. 2208YS6-2-32 isolated from Uroteuthis (Photololigo) edulis.</title>
        <authorList>
            <person name="Park J.-S."/>
        </authorList>
    </citation>
    <scope>NUCLEOTIDE SEQUENCE [LARGE SCALE GENOMIC DNA]</scope>
    <source>
        <strain evidence="1 2">2208YS6-2-32</strain>
    </source>
</reference>
<gene>
    <name evidence="1" type="ORF">U0C82_17375</name>
</gene>
<comment type="caution">
    <text evidence="1">The sequence shown here is derived from an EMBL/GenBank/DDBJ whole genome shotgun (WGS) entry which is preliminary data.</text>
</comment>
<dbReference type="EMBL" id="JAXLPB010000007">
    <property type="protein sequence ID" value="MDY8110912.1"/>
    <property type="molecule type" value="Genomic_DNA"/>
</dbReference>
<evidence type="ECO:0000313" key="1">
    <source>
        <dbReference type="EMBL" id="MDY8110912.1"/>
    </source>
</evidence>
<evidence type="ECO:0008006" key="3">
    <source>
        <dbReference type="Google" id="ProtNLM"/>
    </source>
</evidence>
<protein>
    <recommendedName>
        <fullName evidence="3">PemK-like, MazF-like toxin of type II toxin-antitoxin system</fullName>
    </recommendedName>
</protein>
<organism evidence="1 2">
    <name type="scientific">Fulvimarina uroteuthidis</name>
    <dbReference type="NCBI Taxonomy" id="3098149"/>
    <lineage>
        <taxon>Bacteria</taxon>
        <taxon>Pseudomonadati</taxon>
        <taxon>Pseudomonadota</taxon>
        <taxon>Alphaproteobacteria</taxon>
        <taxon>Hyphomicrobiales</taxon>
        <taxon>Aurantimonadaceae</taxon>
        <taxon>Fulvimarina</taxon>
    </lineage>
</organism>
<dbReference type="Proteomes" id="UP001294412">
    <property type="component" value="Unassembled WGS sequence"/>
</dbReference>
<keyword evidence="2" id="KW-1185">Reference proteome</keyword>